<evidence type="ECO:0000256" key="15">
    <source>
        <dbReference type="ARBA" id="ARBA00024180"/>
    </source>
</evidence>
<keyword evidence="19" id="KW-1185">Reference proteome</keyword>
<evidence type="ECO:0000256" key="9">
    <source>
        <dbReference type="ARBA" id="ARBA00022824"/>
    </source>
</evidence>
<evidence type="ECO:0000256" key="1">
    <source>
        <dbReference type="ARBA" id="ARBA00001970"/>
    </source>
</evidence>
<dbReference type="Pfam" id="PF00650">
    <property type="entry name" value="CRAL_TRIO"/>
    <property type="match status" value="1"/>
</dbReference>
<evidence type="ECO:0000259" key="17">
    <source>
        <dbReference type="PROSITE" id="PS50191"/>
    </source>
</evidence>
<evidence type="ECO:0000256" key="12">
    <source>
        <dbReference type="ARBA" id="ARBA00023055"/>
    </source>
</evidence>
<evidence type="ECO:0000256" key="3">
    <source>
        <dbReference type="ARBA" id="ARBA00006667"/>
    </source>
</evidence>
<evidence type="ECO:0000256" key="5">
    <source>
        <dbReference type="ARBA" id="ARBA00022448"/>
    </source>
</evidence>
<dbReference type="InterPro" id="IPR036865">
    <property type="entry name" value="CRAL-TRIO_dom_sf"/>
</dbReference>
<keyword evidence="12 16" id="KW-0445">Lipid transport</keyword>
<evidence type="ECO:0000256" key="2">
    <source>
        <dbReference type="ARBA" id="ARBA00004406"/>
    </source>
</evidence>
<comment type="catalytic activity">
    <reaction evidence="14">
        <text>a 1,2-diacyl-sn-glycero-3-phospho-(1D-myo-inositol)(in) = a 1,2-diacyl-sn-glycero-3-phospho-(1D-myo-inositol)(out)</text>
        <dbReference type="Rhea" id="RHEA:38691"/>
        <dbReference type="ChEBI" id="CHEBI:57880"/>
    </reaction>
    <physiologicalReaction direction="left-to-right" evidence="14">
        <dbReference type="Rhea" id="RHEA:38692"/>
    </physiologicalReaction>
</comment>
<dbReference type="EMBL" id="OZ004255">
    <property type="protein sequence ID" value="CAK7901170.1"/>
    <property type="molecule type" value="Genomic_DNA"/>
</dbReference>
<dbReference type="SMART" id="SM00516">
    <property type="entry name" value="SEC14"/>
    <property type="match status" value="1"/>
</dbReference>
<evidence type="ECO:0000313" key="18">
    <source>
        <dbReference type="EMBL" id="CAK7901170.1"/>
    </source>
</evidence>
<evidence type="ECO:0000313" key="19">
    <source>
        <dbReference type="Proteomes" id="UP001497600"/>
    </source>
</evidence>
<comment type="cofactor">
    <cofactor evidence="1">
        <name>heme b</name>
        <dbReference type="ChEBI" id="CHEBI:60344"/>
    </cofactor>
</comment>
<dbReference type="SUPFAM" id="SSF52087">
    <property type="entry name" value="CRAL/TRIO domain"/>
    <property type="match status" value="1"/>
</dbReference>
<dbReference type="Gene3D" id="3.40.525.10">
    <property type="entry name" value="CRAL-TRIO lipid binding domain"/>
    <property type="match status" value="1"/>
</dbReference>
<keyword evidence="11" id="KW-0408">Iron</keyword>
<dbReference type="PANTHER" id="PTHR47669:SF1">
    <property type="entry name" value="PHOSPHATIDYLINOSITOL TRANSFER PROTEIN SFH5"/>
    <property type="match status" value="1"/>
</dbReference>
<dbReference type="SUPFAM" id="SSF46938">
    <property type="entry name" value="CRAL/TRIO N-terminal domain"/>
    <property type="match status" value="1"/>
</dbReference>
<reference evidence="18 19" key="1">
    <citation type="submission" date="2024-01" db="EMBL/GenBank/DDBJ databases">
        <authorList>
            <consortium name="Genoscope - CEA"/>
            <person name="William W."/>
        </authorList>
    </citation>
    <scope>NUCLEOTIDE SEQUENCE [LARGE SCALE GENOMIC DNA]</scope>
    <source>
        <strain evidence="18 19">29B2s-10</strain>
    </source>
</reference>
<feature type="domain" description="CRAL-TRIO" evidence="17">
    <location>
        <begin position="112"/>
        <end position="291"/>
    </location>
</feature>
<keyword evidence="9 16" id="KW-0256">Endoplasmic reticulum</keyword>
<comment type="function">
    <text evidence="15">Non-classical phosphatidylinositol (PtdIns) transfer protein (PITP), which exhibits PtdIns-binding/transfer activity in the absence of detectable PtdCho-binding/transfer activity. Regulates PtdIns(4,5)P2 homeostasis at the plasma membrane. Heme-binding protein that may play a role in organic oxidant-induced stress responses.</text>
</comment>
<evidence type="ECO:0000256" key="6">
    <source>
        <dbReference type="ARBA" id="ARBA00022490"/>
    </source>
</evidence>
<dbReference type="Proteomes" id="UP001497600">
    <property type="component" value="Chromosome C"/>
</dbReference>
<keyword evidence="5 16" id="KW-0813">Transport</keyword>
<evidence type="ECO:0000256" key="4">
    <source>
        <dbReference type="ARBA" id="ARBA00018320"/>
    </source>
</evidence>
<accession>A0ABP0E9K2</accession>
<dbReference type="CDD" id="cd00170">
    <property type="entry name" value="SEC14"/>
    <property type="match status" value="1"/>
</dbReference>
<evidence type="ECO:0000256" key="7">
    <source>
        <dbReference type="ARBA" id="ARBA00022617"/>
    </source>
</evidence>
<keyword evidence="7" id="KW-0349">Heme</keyword>
<gene>
    <name evidence="18" type="primary">SFH5</name>
    <name evidence="18" type="ORF">CAAN4_C10748</name>
</gene>
<organism evidence="18 19">
    <name type="scientific">[Candida] anglica</name>
    <dbReference type="NCBI Taxonomy" id="148631"/>
    <lineage>
        <taxon>Eukaryota</taxon>
        <taxon>Fungi</taxon>
        <taxon>Dikarya</taxon>
        <taxon>Ascomycota</taxon>
        <taxon>Saccharomycotina</taxon>
        <taxon>Pichiomycetes</taxon>
        <taxon>Debaryomycetaceae</taxon>
        <taxon>Kurtzmaniella</taxon>
    </lineage>
</organism>
<evidence type="ECO:0000256" key="10">
    <source>
        <dbReference type="ARBA" id="ARBA00022848"/>
    </source>
</evidence>
<evidence type="ECO:0000256" key="16">
    <source>
        <dbReference type="RuleBase" id="RU367059"/>
    </source>
</evidence>
<evidence type="ECO:0000256" key="13">
    <source>
        <dbReference type="ARBA" id="ARBA00023136"/>
    </source>
</evidence>
<evidence type="ECO:0000256" key="14">
    <source>
        <dbReference type="ARBA" id="ARBA00024146"/>
    </source>
</evidence>
<proteinExistence type="inferred from homology"/>
<protein>
    <recommendedName>
        <fullName evidence="4 16">Phosphatidylinositol transfer protein SFH5</fullName>
        <shortName evidence="16">PITP SFH5</shortName>
    </recommendedName>
</protein>
<keyword evidence="13 16" id="KW-0472">Membrane</keyword>
<sequence length="323" mass="36436">MRSRDLSNSSYNPTLTMPVTSVTVSEDNQKKLDELISRVPELLLTLDDPQYDEIFGYRINSDDKEYVDVDVRDEILYKFLVASEYVVDTAADRIVATLNWRNKFNPLSAAYVEKFGSELDSLGVITNFKRDQSGLSVVTWNLYGNIKSPKKIFEQYGDDEGEDTGSPFLRWRIGLMERSLSFLKFTEEENNRAAQVHDYNNVSMFRMDPGMKVATKQIISLFGDHYPELLSVKFFINVPILMSWMFAAVKALGVVSADTAKKFQVMNGGDLIDWLGVQLPVAYGGTSAGELKELEADVKTVGIPEYAQQILGRAVEENNLTVE</sequence>
<keyword evidence="10 16" id="KW-0492">Microsome</keyword>
<name>A0ABP0E9K2_9ASCO</name>
<dbReference type="InterPro" id="IPR036273">
    <property type="entry name" value="CRAL/TRIO_N_dom_sf"/>
</dbReference>
<evidence type="ECO:0000256" key="11">
    <source>
        <dbReference type="ARBA" id="ARBA00023004"/>
    </source>
</evidence>
<dbReference type="InterPro" id="IPR042938">
    <property type="entry name" value="Sfh5"/>
</dbReference>
<dbReference type="PROSITE" id="PS50191">
    <property type="entry name" value="CRAL_TRIO"/>
    <property type="match status" value="1"/>
</dbReference>
<comment type="subcellular location">
    <subcellularLocation>
        <location evidence="16">Cytoplasm</location>
    </subcellularLocation>
    <subcellularLocation>
        <location evidence="2 16">Endoplasmic reticulum membrane</location>
        <topology evidence="2 16">Peripheral membrane protein</topology>
    </subcellularLocation>
    <subcellularLocation>
        <location evidence="16">Microsome membrane</location>
        <topology evidence="16">Peripheral membrane protein</topology>
    </subcellularLocation>
</comment>
<dbReference type="PANTHER" id="PTHR47669">
    <property type="entry name" value="PHOSPHATIDYLINOSITOL TRANSFER PROTEIN SFH5"/>
    <property type="match status" value="1"/>
</dbReference>
<keyword evidence="8" id="KW-0479">Metal-binding</keyword>
<evidence type="ECO:0000256" key="8">
    <source>
        <dbReference type="ARBA" id="ARBA00022723"/>
    </source>
</evidence>
<keyword evidence="6 16" id="KW-0963">Cytoplasm</keyword>
<comment type="similarity">
    <text evidence="3 16">Belongs to the SFH5 family.</text>
</comment>
<dbReference type="InterPro" id="IPR001251">
    <property type="entry name" value="CRAL-TRIO_dom"/>
</dbReference>